<evidence type="ECO:0000313" key="2">
    <source>
        <dbReference type="EMBL" id="CAF9912726.1"/>
    </source>
</evidence>
<feature type="region of interest" description="Disordered" evidence="1">
    <location>
        <begin position="38"/>
        <end position="83"/>
    </location>
</feature>
<feature type="region of interest" description="Disordered" evidence="1">
    <location>
        <begin position="158"/>
        <end position="181"/>
    </location>
</feature>
<sequence length="221" mass="24130">MQGFLNTIQRRASRDKAIPCEIGKVRDLPLSREWAPYAKFGDPSSIWSSRSPWGRQRYQRPERPPSAPPSGARKPKPLPARVTGYGKGPANIRLEGTETGVHNLRATGGQPWNATLSSQFMASMRVDTPPTIPPQKDAKATLTAEGDRVARITIHTPTKDTGLSNTMASATTQGRSPESGKGYAIYKHSDGQMTTRVLKGEGQIQADGRRLPAELARHHSI</sequence>
<reference evidence="2" key="1">
    <citation type="submission" date="2021-03" db="EMBL/GenBank/DDBJ databases">
        <authorList>
            <person name="Tagirdzhanova G."/>
        </authorList>
    </citation>
    <scope>NUCLEOTIDE SEQUENCE</scope>
</reference>
<feature type="compositionally biased region" description="Polar residues" evidence="1">
    <location>
        <begin position="158"/>
        <end position="176"/>
    </location>
</feature>
<comment type="caution">
    <text evidence="2">The sequence shown here is derived from an EMBL/GenBank/DDBJ whole genome shotgun (WGS) entry which is preliminary data.</text>
</comment>
<organism evidence="2 3">
    <name type="scientific">Gomphillus americanus</name>
    <dbReference type="NCBI Taxonomy" id="1940652"/>
    <lineage>
        <taxon>Eukaryota</taxon>
        <taxon>Fungi</taxon>
        <taxon>Dikarya</taxon>
        <taxon>Ascomycota</taxon>
        <taxon>Pezizomycotina</taxon>
        <taxon>Lecanoromycetes</taxon>
        <taxon>OSLEUM clade</taxon>
        <taxon>Ostropomycetidae</taxon>
        <taxon>Ostropales</taxon>
        <taxon>Graphidaceae</taxon>
        <taxon>Gomphilloideae</taxon>
        <taxon>Gomphillus</taxon>
    </lineage>
</organism>
<keyword evidence="3" id="KW-1185">Reference proteome</keyword>
<name>A0A8H3F1L7_9LECA</name>
<accession>A0A8H3F1L7</accession>
<dbReference type="EMBL" id="CAJPDQ010000007">
    <property type="protein sequence ID" value="CAF9912726.1"/>
    <property type="molecule type" value="Genomic_DNA"/>
</dbReference>
<protein>
    <submittedName>
        <fullName evidence="2">Uncharacterized protein</fullName>
    </submittedName>
</protein>
<dbReference type="Proteomes" id="UP000664169">
    <property type="component" value="Unassembled WGS sequence"/>
</dbReference>
<gene>
    <name evidence="2" type="ORF">GOMPHAMPRED_007748</name>
</gene>
<dbReference type="AlphaFoldDB" id="A0A8H3F1L7"/>
<evidence type="ECO:0000256" key="1">
    <source>
        <dbReference type="SAM" id="MobiDB-lite"/>
    </source>
</evidence>
<evidence type="ECO:0000313" key="3">
    <source>
        <dbReference type="Proteomes" id="UP000664169"/>
    </source>
</evidence>
<proteinExistence type="predicted"/>